<evidence type="ECO:0000256" key="1">
    <source>
        <dbReference type="SAM" id="Phobius"/>
    </source>
</evidence>
<proteinExistence type="predicted"/>
<keyword evidence="1" id="KW-0472">Membrane</keyword>
<keyword evidence="1" id="KW-1133">Transmembrane helix</keyword>
<protein>
    <submittedName>
        <fullName evidence="2">Uncharacterized protein</fullName>
    </submittedName>
</protein>
<accession>A0A9P1JPE5</accession>
<dbReference type="Proteomes" id="UP000007319">
    <property type="component" value="Chromosome"/>
</dbReference>
<keyword evidence="1" id="KW-0812">Transmembrane</keyword>
<dbReference type="EMBL" id="HE577327">
    <property type="protein sequence ID" value="CCC97278.1"/>
    <property type="molecule type" value="Genomic_DNA"/>
</dbReference>
<feature type="transmembrane region" description="Helical" evidence="1">
    <location>
        <begin position="31"/>
        <end position="49"/>
    </location>
</feature>
<organism evidence="2 3">
    <name type="scientific">Azospirillum baldaniorum</name>
    <dbReference type="NCBI Taxonomy" id="1064539"/>
    <lineage>
        <taxon>Bacteria</taxon>
        <taxon>Pseudomonadati</taxon>
        <taxon>Pseudomonadota</taxon>
        <taxon>Alphaproteobacteria</taxon>
        <taxon>Rhodospirillales</taxon>
        <taxon>Azospirillaceae</taxon>
        <taxon>Azospirillum</taxon>
    </lineage>
</organism>
<keyword evidence="3" id="KW-1185">Reference proteome</keyword>
<evidence type="ECO:0000313" key="2">
    <source>
        <dbReference type="EMBL" id="CCC97278.1"/>
    </source>
</evidence>
<dbReference type="AlphaFoldDB" id="A0A9P1JPE5"/>
<dbReference type="KEGG" id="abs:AZOBR_50002"/>
<evidence type="ECO:0000313" key="3">
    <source>
        <dbReference type="Proteomes" id="UP000007319"/>
    </source>
</evidence>
<name>A0A9P1JPE5_9PROT</name>
<gene>
    <name evidence="2" type="ORF">AZOBR_50002</name>
</gene>
<reference evidence="2 3" key="1">
    <citation type="journal article" date="2011" name="PLoS Genet.">
        <title>Azospirillum genomes reveal transition of bacteria from aquatic to terrestrial environments.</title>
        <authorList>
            <person name="Wisniewski-Dye F."/>
            <person name="Borziak K."/>
            <person name="Khalsa-Moyers G."/>
            <person name="Alexandre G."/>
            <person name="Sukharnikov L.O."/>
            <person name="Wuichet K."/>
            <person name="Hurst G.B."/>
            <person name="McDonald W.H."/>
            <person name="Robertson J.S."/>
            <person name="Barbe V."/>
            <person name="Calteau A."/>
            <person name="Rouy Z."/>
            <person name="Mangenot S."/>
            <person name="Prigent-Combaret C."/>
            <person name="Normand P."/>
            <person name="Boyer M."/>
            <person name="Siguier P."/>
            <person name="Dessaux Y."/>
            <person name="Elmerich C."/>
            <person name="Condemine G."/>
            <person name="Krishnen G."/>
            <person name="Kennedy I."/>
            <person name="Paterson A.H."/>
            <person name="Gonzalez V."/>
            <person name="Mavingui P."/>
            <person name="Zhulin I.B."/>
        </authorList>
    </citation>
    <scope>NUCLEOTIDE SEQUENCE [LARGE SCALE GENOMIC DNA]</scope>
    <source>
        <strain evidence="2 3">Sp245</strain>
    </source>
</reference>
<sequence>MRRMCFCVWAWAIPMPAISVSAVAPRKAPRRLDMLVTAYSLGIIMSLVIKGTRCFERGA</sequence>